<dbReference type="RefSeq" id="WP_137831187.1">
    <property type="nucleotide sequence ID" value="NZ_BPRE01000023.1"/>
</dbReference>
<dbReference type="PANTHER" id="PTHR45138:SF9">
    <property type="entry name" value="DIGUANYLATE CYCLASE DGCM-RELATED"/>
    <property type="match status" value="1"/>
</dbReference>
<feature type="transmembrane region" description="Helical" evidence="3">
    <location>
        <begin position="67"/>
        <end position="87"/>
    </location>
</feature>
<keyword evidence="3" id="KW-1133">Transmembrane helix</keyword>
<reference evidence="5" key="1">
    <citation type="journal article" date="2021" name="Front. Microbiol.">
        <title>Comprehensive Comparative Genomics and Phenotyping of Methylobacterium Species.</title>
        <authorList>
            <person name="Alessa O."/>
            <person name="Ogura Y."/>
            <person name="Fujitani Y."/>
            <person name="Takami H."/>
            <person name="Hayashi T."/>
            <person name="Sahin N."/>
            <person name="Tani A."/>
        </authorList>
    </citation>
    <scope>NUCLEOTIDE SEQUENCE</scope>
    <source>
        <strain evidence="5">DSM 14458</strain>
    </source>
</reference>
<dbReference type="CDD" id="cd01949">
    <property type="entry name" value="GGDEF"/>
    <property type="match status" value="1"/>
</dbReference>
<gene>
    <name evidence="5" type="ORF">BGCPKDLD_4942</name>
</gene>
<keyword evidence="3" id="KW-0472">Membrane</keyword>
<dbReference type="SMART" id="SM00267">
    <property type="entry name" value="GGDEF"/>
    <property type="match status" value="1"/>
</dbReference>
<keyword evidence="6" id="KW-1185">Reference proteome</keyword>
<evidence type="ECO:0000313" key="5">
    <source>
        <dbReference type="EMBL" id="GJE78327.1"/>
    </source>
</evidence>
<reference evidence="5" key="2">
    <citation type="submission" date="2021-08" db="EMBL/GenBank/DDBJ databases">
        <authorList>
            <person name="Tani A."/>
            <person name="Ola A."/>
            <person name="Ogura Y."/>
            <person name="Katsura K."/>
            <person name="Hayashi T."/>
        </authorList>
    </citation>
    <scope>NUCLEOTIDE SEQUENCE</scope>
    <source>
        <strain evidence="5">DSM 14458</strain>
    </source>
</reference>
<evidence type="ECO:0000313" key="6">
    <source>
        <dbReference type="Proteomes" id="UP001055093"/>
    </source>
</evidence>
<evidence type="ECO:0000256" key="1">
    <source>
        <dbReference type="ARBA" id="ARBA00012528"/>
    </source>
</evidence>
<dbReference type="EMBL" id="BPRE01000023">
    <property type="protein sequence ID" value="GJE78327.1"/>
    <property type="molecule type" value="Genomic_DNA"/>
</dbReference>
<dbReference type="Pfam" id="PF00990">
    <property type="entry name" value="GGDEF"/>
    <property type="match status" value="1"/>
</dbReference>
<dbReference type="InterPro" id="IPR029787">
    <property type="entry name" value="Nucleotide_cyclase"/>
</dbReference>
<dbReference type="Gene3D" id="3.30.70.270">
    <property type="match status" value="1"/>
</dbReference>
<feature type="transmembrane region" description="Helical" evidence="3">
    <location>
        <begin position="123"/>
        <end position="141"/>
    </location>
</feature>
<dbReference type="InterPro" id="IPR043128">
    <property type="entry name" value="Rev_trsase/Diguanyl_cyclase"/>
</dbReference>
<feature type="transmembrane region" description="Helical" evidence="3">
    <location>
        <begin position="37"/>
        <end position="55"/>
    </location>
</feature>
<dbReference type="NCBIfam" id="TIGR00254">
    <property type="entry name" value="GGDEF"/>
    <property type="match status" value="1"/>
</dbReference>
<dbReference type="PROSITE" id="PS50887">
    <property type="entry name" value="GGDEF"/>
    <property type="match status" value="1"/>
</dbReference>
<feature type="domain" description="GGDEF" evidence="4">
    <location>
        <begin position="256"/>
        <end position="396"/>
    </location>
</feature>
<dbReference type="PANTHER" id="PTHR45138">
    <property type="entry name" value="REGULATORY COMPONENTS OF SENSORY TRANSDUCTION SYSTEM"/>
    <property type="match status" value="1"/>
</dbReference>
<keyword evidence="3" id="KW-0812">Transmembrane</keyword>
<dbReference type="EC" id="2.7.7.65" evidence="1"/>
<protein>
    <recommendedName>
        <fullName evidence="1">diguanylate cyclase</fullName>
        <ecNumber evidence="1">2.7.7.65</ecNumber>
    </recommendedName>
</protein>
<evidence type="ECO:0000256" key="2">
    <source>
        <dbReference type="ARBA" id="ARBA00034247"/>
    </source>
</evidence>
<dbReference type="InterPro" id="IPR050469">
    <property type="entry name" value="Diguanylate_Cyclase"/>
</dbReference>
<evidence type="ECO:0000256" key="3">
    <source>
        <dbReference type="SAM" id="Phobius"/>
    </source>
</evidence>
<comment type="caution">
    <text evidence="5">The sequence shown here is derived from an EMBL/GenBank/DDBJ whole genome shotgun (WGS) entry which is preliminary data.</text>
</comment>
<name>A0ABQ4V1M3_9HYPH</name>
<comment type="catalytic activity">
    <reaction evidence="2">
        <text>2 GTP = 3',3'-c-di-GMP + 2 diphosphate</text>
        <dbReference type="Rhea" id="RHEA:24898"/>
        <dbReference type="ChEBI" id="CHEBI:33019"/>
        <dbReference type="ChEBI" id="CHEBI:37565"/>
        <dbReference type="ChEBI" id="CHEBI:58805"/>
        <dbReference type="EC" id="2.7.7.65"/>
    </reaction>
</comment>
<dbReference type="InterPro" id="IPR000160">
    <property type="entry name" value="GGDEF_dom"/>
</dbReference>
<dbReference type="SUPFAM" id="SSF55073">
    <property type="entry name" value="Nucleotide cyclase"/>
    <property type="match status" value="1"/>
</dbReference>
<accession>A0ABQ4V1M3</accession>
<organism evidence="5 6">
    <name type="scientific">Methylorubrum suomiense</name>
    <dbReference type="NCBI Taxonomy" id="144191"/>
    <lineage>
        <taxon>Bacteria</taxon>
        <taxon>Pseudomonadati</taxon>
        <taxon>Pseudomonadota</taxon>
        <taxon>Alphaproteobacteria</taxon>
        <taxon>Hyphomicrobiales</taxon>
        <taxon>Methylobacteriaceae</taxon>
        <taxon>Methylorubrum</taxon>
    </lineage>
</organism>
<proteinExistence type="predicted"/>
<feature type="transmembrane region" description="Helical" evidence="3">
    <location>
        <begin position="99"/>
        <end position="117"/>
    </location>
</feature>
<dbReference type="Proteomes" id="UP001055093">
    <property type="component" value="Unassembled WGS sequence"/>
</dbReference>
<sequence>MHALIESGLRRPWYRLCLPSALEEQYRVETDRRSGRYAQSWLAVFALFNVLSLALDYDVFGPDAFQVPLALTMGVFCPVVLIAIVSLRGSPTMLRMAGAMLATVLVDIAIALNSARLAPPEHAASYIILAAIVPLLVGLILPLPFRHTVVYCAMSFALYAGLILAFDLAGPGQAGLPLLVSGLILVPLKLGYSREWEAKTVFLLGLRERLQAEALARANAQLTILSETDSLTRLPNRRHFSERLDRMWQVAADEGLWLGVVFVDIDHFKPFNDAVGHHAGDECLVAVAGVLGSTVEAKGGLMARYGGEEFVAYLPGVDLGGAIEAGEAIRAAVMQLALPHPGLQQGAQVTVSVGVTSAHGSSRASGMKVKDLLRAADLALYAAKTEGRNRVAALGTAANSNRAPADGSVASDLP</sequence>
<evidence type="ECO:0000259" key="4">
    <source>
        <dbReference type="PROSITE" id="PS50887"/>
    </source>
</evidence>